<evidence type="ECO:0000313" key="1">
    <source>
        <dbReference type="EMBL" id="KAI3780983.1"/>
    </source>
</evidence>
<dbReference type="EMBL" id="CM042010">
    <property type="protein sequence ID" value="KAI3780983.1"/>
    <property type="molecule type" value="Genomic_DNA"/>
</dbReference>
<accession>A0ACB9GBW3</accession>
<comment type="caution">
    <text evidence="1">The sequence shown here is derived from an EMBL/GenBank/DDBJ whole genome shotgun (WGS) entry which is preliminary data.</text>
</comment>
<dbReference type="Proteomes" id="UP001055811">
    <property type="component" value="Linkage Group LG02"/>
</dbReference>
<sequence>MNNKHFLSLSTASSFPLPINTIIIRIKHHRRRMGKKGIFGLGGGDRAILPVENSLGGVLVVAEGEGVRER</sequence>
<organism evidence="1 2">
    <name type="scientific">Cichorium intybus</name>
    <name type="common">Chicory</name>
    <dbReference type="NCBI Taxonomy" id="13427"/>
    <lineage>
        <taxon>Eukaryota</taxon>
        <taxon>Viridiplantae</taxon>
        <taxon>Streptophyta</taxon>
        <taxon>Embryophyta</taxon>
        <taxon>Tracheophyta</taxon>
        <taxon>Spermatophyta</taxon>
        <taxon>Magnoliopsida</taxon>
        <taxon>eudicotyledons</taxon>
        <taxon>Gunneridae</taxon>
        <taxon>Pentapetalae</taxon>
        <taxon>asterids</taxon>
        <taxon>campanulids</taxon>
        <taxon>Asterales</taxon>
        <taxon>Asteraceae</taxon>
        <taxon>Cichorioideae</taxon>
        <taxon>Cichorieae</taxon>
        <taxon>Cichoriinae</taxon>
        <taxon>Cichorium</taxon>
    </lineage>
</organism>
<reference evidence="1 2" key="2">
    <citation type="journal article" date="2022" name="Mol. Ecol. Resour.">
        <title>The genomes of chicory, endive, great burdock and yacon provide insights into Asteraceae paleo-polyploidization history and plant inulin production.</title>
        <authorList>
            <person name="Fan W."/>
            <person name="Wang S."/>
            <person name="Wang H."/>
            <person name="Wang A."/>
            <person name="Jiang F."/>
            <person name="Liu H."/>
            <person name="Zhao H."/>
            <person name="Xu D."/>
            <person name="Zhang Y."/>
        </authorList>
    </citation>
    <scope>NUCLEOTIDE SEQUENCE [LARGE SCALE GENOMIC DNA]</scope>
    <source>
        <strain evidence="2">cv. Punajuju</strain>
        <tissue evidence="1">Leaves</tissue>
    </source>
</reference>
<keyword evidence="2" id="KW-1185">Reference proteome</keyword>
<protein>
    <submittedName>
        <fullName evidence="1">Uncharacterized protein</fullName>
    </submittedName>
</protein>
<name>A0ACB9GBW3_CICIN</name>
<gene>
    <name evidence="1" type="ORF">L2E82_10979</name>
</gene>
<proteinExistence type="predicted"/>
<reference evidence="2" key="1">
    <citation type="journal article" date="2022" name="Mol. Ecol. Resour.">
        <title>The genomes of chicory, endive, great burdock and yacon provide insights into Asteraceae palaeo-polyploidization history and plant inulin production.</title>
        <authorList>
            <person name="Fan W."/>
            <person name="Wang S."/>
            <person name="Wang H."/>
            <person name="Wang A."/>
            <person name="Jiang F."/>
            <person name="Liu H."/>
            <person name="Zhao H."/>
            <person name="Xu D."/>
            <person name="Zhang Y."/>
        </authorList>
    </citation>
    <scope>NUCLEOTIDE SEQUENCE [LARGE SCALE GENOMIC DNA]</scope>
    <source>
        <strain evidence="2">cv. Punajuju</strain>
    </source>
</reference>
<evidence type="ECO:0000313" key="2">
    <source>
        <dbReference type="Proteomes" id="UP001055811"/>
    </source>
</evidence>